<name>A0A7W8SI83_9CELL</name>
<proteinExistence type="predicted"/>
<evidence type="ECO:0000313" key="2">
    <source>
        <dbReference type="EMBL" id="MBB5474627.1"/>
    </source>
</evidence>
<gene>
    <name evidence="2" type="ORF">HNR08_003363</name>
</gene>
<dbReference type="RefSeq" id="WP_183835141.1">
    <property type="nucleotide sequence ID" value="NZ_JACHDN010000001.1"/>
</dbReference>
<dbReference type="Proteomes" id="UP000564629">
    <property type="component" value="Unassembled WGS sequence"/>
</dbReference>
<evidence type="ECO:0000313" key="3">
    <source>
        <dbReference type="Proteomes" id="UP000564629"/>
    </source>
</evidence>
<sequence>MITTPQLSGKPGQAPLAFDAPSTGTGHDALAEGRLFARSPIKDDQLAELTDRQNTNRLNKALDAIGPDRAYSERYLRRYMALARAEMDARLAADPILARDV</sequence>
<accession>A0A7W8SI83</accession>
<organism evidence="2 3">
    <name type="scientific">Cellulomonas hominis</name>
    <dbReference type="NCBI Taxonomy" id="156981"/>
    <lineage>
        <taxon>Bacteria</taxon>
        <taxon>Bacillati</taxon>
        <taxon>Actinomycetota</taxon>
        <taxon>Actinomycetes</taxon>
        <taxon>Micrococcales</taxon>
        <taxon>Cellulomonadaceae</taxon>
        <taxon>Cellulomonas</taxon>
    </lineage>
</organism>
<reference evidence="2 3" key="1">
    <citation type="submission" date="2020-08" db="EMBL/GenBank/DDBJ databases">
        <title>Sequencing the genomes of 1000 actinobacteria strains.</title>
        <authorList>
            <person name="Klenk H.-P."/>
        </authorList>
    </citation>
    <scope>NUCLEOTIDE SEQUENCE [LARGE SCALE GENOMIC DNA]</scope>
    <source>
        <strain evidence="2 3">DSM 9581</strain>
    </source>
</reference>
<comment type="caution">
    <text evidence="2">The sequence shown here is derived from an EMBL/GenBank/DDBJ whole genome shotgun (WGS) entry which is preliminary data.</text>
</comment>
<feature type="region of interest" description="Disordered" evidence="1">
    <location>
        <begin position="1"/>
        <end position="26"/>
    </location>
</feature>
<dbReference type="AlphaFoldDB" id="A0A7W8SI83"/>
<dbReference type="EMBL" id="JACHDN010000001">
    <property type="protein sequence ID" value="MBB5474627.1"/>
    <property type="molecule type" value="Genomic_DNA"/>
</dbReference>
<evidence type="ECO:0000256" key="1">
    <source>
        <dbReference type="SAM" id="MobiDB-lite"/>
    </source>
</evidence>
<protein>
    <submittedName>
        <fullName evidence="2">Uncharacterized protein</fullName>
    </submittedName>
</protein>